<accession>A0A1F5XZ04</accession>
<gene>
    <name evidence="1" type="ORF">A3H05_00425</name>
</gene>
<name>A0A1F5XZ04_9BACT</name>
<sequence length="283" mass="32225">MFDFFQNIFGKVISLMASAIIAVGLVSVQEAPKNALQIEQIEEKLAEKATISVEQNEKQIKVPIAENKIQEQPENVVQNNLPKPIISETKERRKIRGDMEDVKKREIQTLLQEFMDDPTSESFLRLCGKANQVEIPSTGKTILSPDRTTTMTIPYTMFDIMKCELINNQHYSLINIMPELFQWETKDDDSDTLRIRKIEYDKRIRAILTLGKFVIVEKALIPSINNLTGHLITEGENYVFSFWIYNPTIRAAGLLKDPNSTRLLKNGDLSFFGETLSAVVTSP</sequence>
<dbReference type="EMBL" id="MFIP01000001">
    <property type="protein sequence ID" value="OGF92781.1"/>
    <property type="molecule type" value="Genomic_DNA"/>
</dbReference>
<reference evidence="1 2" key="1">
    <citation type="journal article" date="2016" name="Nat. Commun.">
        <title>Thousands of microbial genomes shed light on interconnected biogeochemical processes in an aquifer system.</title>
        <authorList>
            <person name="Anantharaman K."/>
            <person name="Brown C.T."/>
            <person name="Hug L.A."/>
            <person name="Sharon I."/>
            <person name="Castelle C.J."/>
            <person name="Probst A.J."/>
            <person name="Thomas B.C."/>
            <person name="Singh A."/>
            <person name="Wilkins M.J."/>
            <person name="Karaoz U."/>
            <person name="Brodie E.L."/>
            <person name="Williams K.H."/>
            <person name="Hubbard S.S."/>
            <person name="Banfield J.F."/>
        </authorList>
    </citation>
    <scope>NUCLEOTIDE SEQUENCE [LARGE SCALE GENOMIC DNA]</scope>
</reference>
<dbReference type="Proteomes" id="UP000177334">
    <property type="component" value="Unassembled WGS sequence"/>
</dbReference>
<proteinExistence type="predicted"/>
<organism evidence="1 2">
    <name type="scientific">Candidatus Giovannonibacteria bacterium RIFCSPLOWO2_12_FULL_43_26</name>
    <dbReference type="NCBI Taxonomy" id="1798363"/>
    <lineage>
        <taxon>Bacteria</taxon>
        <taxon>Candidatus Giovannoniibacteriota</taxon>
    </lineage>
</organism>
<evidence type="ECO:0000313" key="2">
    <source>
        <dbReference type="Proteomes" id="UP000177334"/>
    </source>
</evidence>
<dbReference type="AlphaFoldDB" id="A0A1F5XZ04"/>
<evidence type="ECO:0000313" key="1">
    <source>
        <dbReference type="EMBL" id="OGF92781.1"/>
    </source>
</evidence>
<comment type="caution">
    <text evidence="1">The sequence shown here is derived from an EMBL/GenBank/DDBJ whole genome shotgun (WGS) entry which is preliminary data.</text>
</comment>
<protein>
    <submittedName>
        <fullName evidence="1">Uncharacterized protein</fullName>
    </submittedName>
</protein>